<dbReference type="InterPro" id="IPR001173">
    <property type="entry name" value="Glyco_trans_2-like"/>
</dbReference>
<dbReference type="GO" id="GO:0016740">
    <property type="term" value="F:transferase activity"/>
    <property type="evidence" value="ECO:0007669"/>
    <property type="project" value="UniProtKB-KW"/>
</dbReference>
<dbReference type="PANTHER" id="PTHR43685">
    <property type="entry name" value="GLYCOSYLTRANSFERASE"/>
    <property type="match status" value="1"/>
</dbReference>
<proteinExistence type="predicted"/>
<evidence type="ECO:0000259" key="1">
    <source>
        <dbReference type="Pfam" id="PF00535"/>
    </source>
</evidence>
<sequence length="294" mass="33267">MYSLVIPLYNKQNHIERAVDSALRQTKAFQEIIIVDDGSEDDGASLIEKRYAGKVKLVKQPNRGVSAARNAGIHKATSKFVCLLDADDELEDSFLETIDQLNTMHPDCKIFTVSHYVCIAEDCKARNPEGKTFKTDKPVLRYAFNYGLINSSSVCMEREVLLQFPFPEGVKDGEDIYVWLRAFSHHALVHSAMPLVLIHKDADNRSALRDDGIPYHLSFFLDNPSDCSWAVNVFLFLNAIRQCYGYSALGRKAYVANTLNLLKKKRPFWYLLASPSLIVSPRVFFAAKKILGRL</sequence>
<dbReference type="Gene3D" id="3.90.550.10">
    <property type="entry name" value="Spore Coat Polysaccharide Biosynthesis Protein SpsA, Chain A"/>
    <property type="match status" value="1"/>
</dbReference>
<keyword evidence="3" id="KW-1185">Reference proteome</keyword>
<dbReference type="Proteomes" id="UP000267400">
    <property type="component" value="Unassembled WGS sequence"/>
</dbReference>
<dbReference type="AlphaFoldDB" id="A0A431UY12"/>
<dbReference type="SUPFAM" id="SSF53448">
    <property type="entry name" value="Nucleotide-diphospho-sugar transferases"/>
    <property type="match status" value="1"/>
</dbReference>
<comment type="caution">
    <text evidence="2">The sequence shown here is derived from an EMBL/GenBank/DDBJ whole genome shotgun (WGS) entry which is preliminary data.</text>
</comment>
<dbReference type="CDD" id="cd00761">
    <property type="entry name" value="Glyco_tranf_GTA_type"/>
    <property type="match status" value="1"/>
</dbReference>
<protein>
    <submittedName>
        <fullName evidence="2">Glycosyltransferase family 2 protein</fullName>
    </submittedName>
</protein>
<evidence type="ECO:0000313" key="3">
    <source>
        <dbReference type="Proteomes" id="UP000267400"/>
    </source>
</evidence>
<dbReference type="EMBL" id="RXNS01000033">
    <property type="protein sequence ID" value="RTQ97315.1"/>
    <property type="molecule type" value="Genomic_DNA"/>
</dbReference>
<dbReference type="OrthoDB" id="9802649at2"/>
<evidence type="ECO:0000313" key="2">
    <source>
        <dbReference type="EMBL" id="RTQ97315.1"/>
    </source>
</evidence>
<dbReference type="InterPro" id="IPR029044">
    <property type="entry name" value="Nucleotide-diphossugar_trans"/>
</dbReference>
<gene>
    <name evidence="2" type="ORF">EKG36_20180</name>
</gene>
<accession>A0A431UY12</accession>
<feature type="domain" description="Glycosyltransferase 2-like" evidence="1">
    <location>
        <begin position="3"/>
        <end position="97"/>
    </location>
</feature>
<name>A0A431UY12_9GAMM</name>
<dbReference type="RefSeq" id="WP_126487074.1">
    <property type="nucleotide sequence ID" value="NZ_RXNS01000033.1"/>
</dbReference>
<dbReference type="PANTHER" id="PTHR43685:SF11">
    <property type="entry name" value="GLYCOSYLTRANSFERASE TAGX-RELATED"/>
    <property type="match status" value="1"/>
</dbReference>
<dbReference type="Pfam" id="PF00535">
    <property type="entry name" value="Glycos_transf_2"/>
    <property type="match status" value="1"/>
</dbReference>
<keyword evidence="2" id="KW-0808">Transferase</keyword>
<dbReference type="InterPro" id="IPR050834">
    <property type="entry name" value="Glycosyltransf_2"/>
</dbReference>
<reference evidence="2 3" key="1">
    <citation type="submission" date="2018-12" db="EMBL/GenBank/DDBJ databases">
        <authorList>
            <person name="Yu L."/>
        </authorList>
    </citation>
    <scope>NUCLEOTIDE SEQUENCE [LARGE SCALE GENOMIC DNA]</scope>
    <source>
        <strain evidence="2 3">11S</strain>
    </source>
</reference>
<organism evidence="2 3">
    <name type="scientific">Halomonas nitroreducens</name>
    <dbReference type="NCBI Taxonomy" id="447425"/>
    <lineage>
        <taxon>Bacteria</taxon>
        <taxon>Pseudomonadati</taxon>
        <taxon>Pseudomonadota</taxon>
        <taxon>Gammaproteobacteria</taxon>
        <taxon>Oceanospirillales</taxon>
        <taxon>Halomonadaceae</taxon>
        <taxon>Halomonas</taxon>
    </lineage>
</organism>